<organism evidence="1 2">
    <name type="scientific">Roseicella aquatilis</name>
    <dbReference type="NCBI Taxonomy" id="2527868"/>
    <lineage>
        <taxon>Bacteria</taxon>
        <taxon>Pseudomonadati</taxon>
        <taxon>Pseudomonadota</taxon>
        <taxon>Alphaproteobacteria</taxon>
        <taxon>Acetobacterales</taxon>
        <taxon>Roseomonadaceae</taxon>
        <taxon>Roseicella</taxon>
    </lineage>
</organism>
<dbReference type="RefSeq" id="WP_132284090.1">
    <property type="nucleotide sequence ID" value="NZ_SKBM01000002.1"/>
</dbReference>
<sequence>MSEARLQHPLLALRPVETRTEVRALFSAWHAALAADERFAAVRKHLLPGPSAEAEEVKGGFEWRVTLRPTGLPAGLDFSIRLLDRSASYTPLDRNNQAAFGRDLTDGATYVLRQWYDSKRIGRRPLSAEALAGYDAPPSAELFHPPSHPNPGRGRLYLIVAKLTDPAGAIADQTYAALAGFHRVAGAARQDAL</sequence>
<evidence type="ECO:0000313" key="2">
    <source>
        <dbReference type="Proteomes" id="UP000295023"/>
    </source>
</evidence>
<keyword evidence="2" id="KW-1185">Reference proteome</keyword>
<protein>
    <submittedName>
        <fullName evidence="1">Uncharacterized protein</fullName>
    </submittedName>
</protein>
<proteinExistence type="predicted"/>
<gene>
    <name evidence="1" type="ORF">EXY23_02180</name>
</gene>
<comment type="caution">
    <text evidence="1">The sequence shown here is derived from an EMBL/GenBank/DDBJ whole genome shotgun (WGS) entry which is preliminary data.</text>
</comment>
<dbReference type="OrthoDB" id="7256796at2"/>
<dbReference type="AlphaFoldDB" id="A0A4R4DXY0"/>
<dbReference type="EMBL" id="SKBM01000002">
    <property type="protein sequence ID" value="TCZ65915.1"/>
    <property type="molecule type" value="Genomic_DNA"/>
</dbReference>
<evidence type="ECO:0000313" key="1">
    <source>
        <dbReference type="EMBL" id="TCZ65915.1"/>
    </source>
</evidence>
<reference evidence="1 2" key="1">
    <citation type="submission" date="2019-03" db="EMBL/GenBank/DDBJ databases">
        <title>Paracraurococcus aquatilis NE82 genome sequence.</title>
        <authorList>
            <person name="Zhao Y."/>
            <person name="Du Z."/>
        </authorList>
    </citation>
    <scope>NUCLEOTIDE SEQUENCE [LARGE SCALE GENOMIC DNA]</scope>
    <source>
        <strain evidence="1 2">NE82</strain>
    </source>
</reference>
<accession>A0A4R4DXY0</accession>
<dbReference type="Proteomes" id="UP000295023">
    <property type="component" value="Unassembled WGS sequence"/>
</dbReference>
<name>A0A4R4DXY0_9PROT</name>